<accession>A0A5C1A9X1</accession>
<dbReference type="AlphaFoldDB" id="A0A5C1A9X1"/>
<evidence type="ECO:0000256" key="1">
    <source>
        <dbReference type="SAM" id="MobiDB-lite"/>
    </source>
</evidence>
<feature type="compositionally biased region" description="Acidic residues" evidence="1">
    <location>
        <begin position="39"/>
        <end position="62"/>
    </location>
</feature>
<dbReference type="Proteomes" id="UP000324974">
    <property type="component" value="Chromosome"/>
</dbReference>
<organism evidence="2 3">
    <name type="scientific">Limnoglobus roseus</name>
    <dbReference type="NCBI Taxonomy" id="2598579"/>
    <lineage>
        <taxon>Bacteria</taxon>
        <taxon>Pseudomonadati</taxon>
        <taxon>Planctomycetota</taxon>
        <taxon>Planctomycetia</taxon>
        <taxon>Gemmatales</taxon>
        <taxon>Gemmataceae</taxon>
        <taxon>Limnoglobus</taxon>
    </lineage>
</organism>
<sequence>MIYAHSELPPRQRSARNDPSMRDGDSGHGNPGDSAGDLFEVDSDTDIGDSNEFEPQVDEDEGLSGVNRETLREFRELREEVADNNLYSEDEAVDATILSQEREALGDTREDDGGVVQPTLSADHPPQAEPAAKVSAPLEGYESLTVKAITERARDMQPNEVAKLLEFEKANRNRKTLVTQLERIANGRVRPQREAVAE</sequence>
<protein>
    <submittedName>
        <fullName evidence="2">Uncharacterized protein</fullName>
    </submittedName>
</protein>
<feature type="region of interest" description="Disordered" evidence="1">
    <location>
        <begin position="1"/>
        <end position="69"/>
    </location>
</feature>
<feature type="compositionally biased region" description="Basic and acidic residues" evidence="1">
    <location>
        <begin position="15"/>
        <end position="26"/>
    </location>
</feature>
<evidence type="ECO:0000313" key="2">
    <source>
        <dbReference type="EMBL" id="QEL15017.1"/>
    </source>
</evidence>
<evidence type="ECO:0000313" key="3">
    <source>
        <dbReference type="Proteomes" id="UP000324974"/>
    </source>
</evidence>
<dbReference type="KEGG" id="lrs:PX52LOC_01922"/>
<feature type="compositionally biased region" description="Basic and acidic residues" evidence="1">
    <location>
        <begin position="100"/>
        <end position="112"/>
    </location>
</feature>
<proteinExistence type="predicted"/>
<feature type="region of interest" description="Disordered" evidence="1">
    <location>
        <begin position="86"/>
        <end position="136"/>
    </location>
</feature>
<gene>
    <name evidence="2" type="ORF">PX52LOC_01922</name>
</gene>
<dbReference type="EMBL" id="CP042425">
    <property type="protein sequence ID" value="QEL15017.1"/>
    <property type="molecule type" value="Genomic_DNA"/>
</dbReference>
<dbReference type="RefSeq" id="WP_149109869.1">
    <property type="nucleotide sequence ID" value="NZ_CP042425.1"/>
</dbReference>
<name>A0A5C1A9X1_9BACT</name>
<keyword evidence="3" id="KW-1185">Reference proteome</keyword>
<reference evidence="3" key="1">
    <citation type="submission" date="2019-08" db="EMBL/GenBank/DDBJ databases">
        <title>Limnoglobus roseus gen. nov., sp. nov., a novel freshwater planctomycete with a giant genome from the family Gemmataceae.</title>
        <authorList>
            <person name="Kulichevskaya I.S."/>
            <person name="Naumoff D.G."/>
            <person name="Miroshnikov K."/>
            <person name="Ivanova A."/>
            <person name="Philippov D.A."/>
            <person name="Hakobyan A."/>
            <person name="Rijpstra I.C."/>
            <person name="Sinninghe Damste J.S."/>
            <person name="Liesack W."/>
            <person name="Dedysh S.N."/>
        </authorList>
    </citation>
    <scope>NUCLEOTIDE SEQUENCE [LARGE SCALE GENOMIC DNA]</scope>
    <source>
        <strain evidence="3">PX52</strain>
    </source>
</reference>